<comment type="caution">
    <text evidence="2">The sequence shown here is derived from an EMBL/GenBank/DDBJ whole genome shotgun (WGS) entry which is preliminary data.</text>
</comment>
<gene>
    <name evidence="2" type="ORF">F2P56_033119</name>
</gene>
<dbReference type="InterPro" id="IPR040358">
    <property type="entry name" value="At4g22758-like"/>
</dbReference>
<dbReference type="RefSeq" id="XP_018833151.2">
    <property type="nucleotide sequence ID" value="XM_018977606.2"/>
</dbReference>
<name>A0A833WVH5_JUGRE</name>
<dbReference type="OrthoDB" id="651546at2759"/>
<dbReference type="KEGG" id="jre:109000653"/>
<accession>A0A833WVH5</accession>
<sequence>MINIVLIIYCVVDKCLHTIPTLKSHLKKAEEKIRREKLTQNLSLSFHEQSLVSMTVELHRPKTLPELLSNKDVVVDTILQEGRPRLMKLLLNVTIQGSLGPVQLVMTPESTVNDLIATSVRIYAKEDRRPILVTTDPAMFDLHYSQFSLESLDREEKVIALGSRNYFLCVKKAMVDICTTMPSSSCSKQVEKASKNGFVWLKFMDFLQL</sequence>
<proteinExistence type="predicted"/>
<dbReference type="Proteomes" id="UP000619265">
    <property type="component" value="Unassembled WGS sequence"/>
</dbReference>
<evidence type="ECO:0000313" key="3">
    <source>
        <dbReference type="Proteomes" id="UP000619265"/>
    </source>
</evidence>
<protein>
    <recommendedName>
        <fullName evidence="1">DUF7054 domain-containing protein</fullName>
    </recommendedName>
</protein>
<dbReference type="EMBL" id="LIHL02000014">
    <property type="protein sequence ID" value="KAF5447577.1"/>
    <property type="molecule type" value="Genomic_DNA"/>
</dbReference>
<dbReference type="Gramene" id="Jr14_17500_p1">
    <property type="protein sequence ID" value="cds.Jr14_17500_p1"/>
    <property type="gene ID" value="Jr14_17500"/>
</dbReference>
<dbReference type="InterPro" id="IPR055482">
    <property type="entry name" value="DUF7054"/>
</dbReference>
<dbReference type="Pfam" id="PF23156">
    <property type="entry name" value="DUF7054"/>
    <property type="match status" value="1"/>
</dbReference>
<dbReference type="PANTHER" id="PTHR33270:SF24">
    <property type="entry name" value="EXPRESSED PROTEIN"/>
    <property type="match status" value="1"/>
</dbReference>
<evidence type="ECO:0000313" key="2">
    <source>
        <dbReference type="EMBL" id="KAF5447577.1"/>
    </source>
</evidence>
<dbReference type="PANTHER" id="PTHR33270">
    <property type="entry name" value="BNAC05G50380D PROTEIN"/>
    <property type="match status" value="1"/>
</dbReference>
<feature type="domain" description="DUF7054" evidence="1">
    <location>
        <begin position="86"/>
        <end position="169"/>
    </location>
</feature>
<dbReference type="AlphaFoldDB" id="A0A833WVH5"/>
<reference evidence="2" key="1">
    <citation type="submission" date="2015-10" db="EMBL/GenBank/DDBJ databases">
        <authorList>
            <person name="Martinez-Garcia P.J."/>
            <person name="Crepeau M.W."/>
            <person name="Puiu D."/>
            <person name="Gonzalez-Ibeas D."/>
            <person name="Whalen J."/>
            <person name="Stevens K."/>
            <person name="Paul R."/>
            <person name="Butterfield T."/>
            <person name="Britton M."/>
            <person name="Reagan R."/>
            <person name="Chakraborty S."/>
            <person name="Walawage S.L."/>
            <person name="Vasquez-Gross H.A."/>
            <person name="Cardeno C."/>
            <person name="Famula R."/>
            <person name="Pratt K."/>
            <person name="Kuruganti S."/>
            <person name="Aradhya M.K."/>
            <person name="Leslie C.A."/>
            <person name="Dandekar A.M."/>
            <person name="Salzberg S.L."/>
            <person name="Wegrzyn J.L."/>
            <person name="Langley C.H."/>
            <person name="Neale D.B."/>
        </authorList>
    </citation>
    <scope>NUCLEOTIDE SEQUENCE</scope>
    <source>
        <tissue evidence="2">Leaves</tissue>
    </source>
</reference>
<organism evidence="2 3">
    <name type="scientific">Juglans regia</name>
    <name type="common">English walnut</name>
    <dbReference type="NCBI Taxonomy" id="51240"/>
    <lineage>
        <taxon>Eukaryota</taxon>
        <taxon>Viridiplantae</taxon>
        <taxon>Streptophyta</taxon>
        <taxon>Embryophyta</taxon>
        <taxon>Tracheophyta</taxon>
        <taxon>Spermatophyta</taxon>
        <taxon>Magnoliopsida</taxon>
        <taxon>eudicotyledons</taxon>
        <taxon>Gunneridae</taxon>
        <taxon>Pentapetalae</taxon>
        <taxon>rosids</taxon>
        <taxon>fabids</taxon>
        <taxon>Fagales</taxon>
        <taxon>Juglandaceae</taxon>
        <taxon>Juglans</taxon>
    </lineage>
</organism>
<reference evidence="2" key="2">
    <citation type="submission" date="2020-03" db="EMBL/GenBank/DDBJ databases">
        <title>Walnut 2.0.</title>
        <authorList>
            <person name="Marrano A."/>
            <person name="Britton M."/>
            <person name="Zimin A.V."/>
            <person name="Zaini P.A."/>
            <person name="Workman R."/>
            <person name="Puiu D."/>
            <person name="Bianco L."/>
            <person name="Allen B.J."/>
            <person name="Troggio M."/>
            <person name="Leslie C.A."/>
            <person name="Timp W."/>
            <person name="Dendekar A."/>
            <person name="Salzberg S.L."/>
            <person name="Neale D.B."/>
        </authorList>
    </citation>
    <scope>NUCLEOTIDE SEQUENCE</scope>
    <source>
        <tissue evidence="2">Leaves</tissue>
    </source>
</reference>
<evidence type="ECO:0000259" key="1">
    <source>
        <dbReference type="Pfam" id="PF23156"/>
    </source>
</evidence>